<dbReference type="Pfam" id="PF13839">
    <property type="entry name" value="PC-Esterase"/>
    <property type="match status" value="1"/>
</dbReference>
<feature type="region of interest" description="Disordered" evidence="7">
    <location>
        <begin position="15"/>
        <end position="61"/>
    </location>
</feature>
<keyword evidence="6" id="KW-0472">Membrane</keyword>
<keyword evidence="3" id="KW-0812">Transmembrane</keyword>
<proteinExistence type="inferred from homology"/>
<evidence type="ECO:0000256" key="1">
    <source>
        <dbReference type="ARBA" id="ARBA00004167"/>
    </source>
</evidence>
<dbReference type="EMBL" id="CP039346">
    <property type="protein sequence ID" value="QCD84851.1"/>
    <property type="molecule type" value="Genomic_DNA"/>
</dbReference>
<dbReference type="GO" id="GO:0010411">
    <property type="term" value="P:xyloglucan metabolic process"/>
    <property type="evidence" value="ECO:0007669"/>
    <property type="project" value="TreeGrafter"/>
</dbReference>
<dbReference type="GO" id="GO:0045492">
    <property type="term" value="P:xylan biosynthetic process"/>
    <property type="evidence" value="ECO:0007669"/>
    <property type="project" value="TreeGrafter"/>
</dbReference>
<dbReference type="PANTHER" id="PTHR13533:SF16">
    <property type="entry name" value="PROTEIN TRICHOME BIREFRINGENCE-LIKE 14-RELATED"/>
    <property type="match status" value="1"/>
</dbReference>
<sequence>MMANFVFSIYKGSGSAIVKNPTQPNQDAPATTTAEAPIESVGTATLEKDVEKSATPSTENRTKIQLDTQVEATVDSIPADSPKSQYNQNFTPSRGTGTPTLEKGGEKSITPTTENGTKLQLDSKGVTTIDSIPAESPKTQYKQNVTASSRSKVCNNYAKGKWVADSRRPLYSGFNCKKWLSSMWSCRITERPDFSYEGYRWQPENCEMQEFDRSAFLRKMQDKTIAFIGDSLGRQQFQSLMCMATGGEESPEVQNVGWEYGLVKARGAIRPDGWAYRFPKTNTTILYYWSASLSDLQPLNISDKLSNVAMHLDRPPAFMSRFLHRFDVLVLNTGHHWNRGKLTANRWIMYVNGKPNEDKQIEVIANAKNLTIYSIARWLDLQLVSHPRLKAFFRTISPRHFFNGDWNTGGSCDNTIPLTNGSEVMQEGSIDTTIEGALKGTKIKILDITALSQLRDEAHMSRYNFRGTLNSSDCLHWCLPGIPDTWNELLVAQI</sequence>
<dbReference type="GO" id="GO:0009834">
    <property type="term" value="P:plant-type secondary cell wall biogenesis"/>
    <property type="evidence" value="ECO:0007669"/>
    <property type="project" value="TreeGrafter"/>
</dbReference>
<keyword evidence="4" id="KW-0735">Signal-anchor</keyword>
<keyword evidence="11" id="KW-1185">Reference proteome</keyword>
<evidence type="ECO:0000259" key="9">
    <source>
        <dbReference type="Pfam" id="PF14416"/>
    </source>
</evidence>
<gene>
    <name evidence="10" type="ORF">DEO72_LG2g5209</name>
</gene>
<evidence type="ECO:0000256" key="3">
    <source>
        <dbReference type="ARBA" id="ARBA00022692"/>
    </source>
</evidence>
<dbReference type="GO" id="GO:0016020">
    <property type="term" value="C:membrane"/>
    <property type="evidence" value="ECO:0007669"/>
    <property type="project" value="UniProtKB-SubCell"/>
</dbReference>
<evidence type="ECO:0000313" key="10">
    <source>
        <dbReference type="EMBL" id="QCD84851.1"/>
    </source>
</evidence>
<evidence type="ECO:0000256" key="2">
    <source>
        <dbReference type="ARBA" id="ARBA00007727"/>
    </source>
</evidence>
<feature type="compositionally biased region" description="Low complexity" evidence="7">
    <location>
        <begin position="28"/>
        <end position="37"/>
    </location>
</feature>
<dbReference type="InterPro" id="IPR026057">
    <property type="entry name" value="TBL_C"/>
</dbReference>
<evidence type="ECO:0000259" key="8">
    <source>
        <dbReference type="Pfam" id="PF13839"/>
    </source>
</evidence>
<dbReference type="Proteomes" id="UP000501690">
    <property type="component" value="Linkage Group LG2"/>
</dbReference>
<dbReference type="AlphaFoldDB" id="A0A4D6L8K8"/>
<evidence type="ECO:0000256" key="4">
    <source>
        <dbReference type="ARBA" id="ARBA00022968"/>
    </source>
</evidence>
<feature type="compositionally biased region" description="Polar residues" evidence="7">
    <location>
        <begin position="82"/>
        <end position="99"/>
    </location>
</feature>
<protein>
    <submittedName>
        <fullName evidence="10">PC-Esterase</fullName>
    </submittedName>
</protein>
<comment type="similarity">
    <text evidence="2">Belongs to the PC-esterase family. TBL subfamily.</text>
</comment>
<dbReference type="Pfam" id="PF14416">
    <property type="entry name" value="PMR5N"/>
    <property type="match status" value="1"/>
</dbReference>
<evidence type="ECO:0000313" key="11">
    <source>
        <dbReference type="Proteomes" id="UP000501690"/>
    </source>
</evidence>
<accession>A0A4D6L8K8</accession>
<name>A0A4D6L8K8_VIGUN</name>
<feature type="domain" description="Trichome birefringence-like C-terminal" evidence="8">
    <location>
        <begin position="210"/>
        <end position="492"/>
    </location>
</feature>
<dbReference type="PANTHER" id="PTHR13533">
    <property type="entry name" value="N-ACETYLNEURAMINATE 9-O-ACETYLTRANSFERASE"/>
    <property type="match status" value="1"/>
</dbReference>
<dbReference type="GO" id="GO:0016407">
    <property type="term" value="F:acetyltransferase activity"/>
    <property type="evidence" value="ECO:0007669"/>
    <property type="project" value="TreeGrafter"/>
</dbReference>
<evidence type="ECO:0000256" key="6">
    <source>
        <dbReference type="ARBA" id="ARBA00023136"/>
    </source>
</evidence>
<feature type="region of interest" description="Disordered" evidence="7">
    <location>
        <begin position="77"/>
        <end position="115"/>
    </location>
</feature>
<organism evidence="10 11">
    <name type="scientific">Vigna unguiculata</name>
    <name type="common">Cowpea</name>
    <dbReference type="NCBI Taxonomy" id="3917"/>
    <lineage>
        <taxon>Eukaryota</taxon>
        <taxon>Viridiplantae</taxon>
        <taxon>Streptophyta</taxon>
        <taxon>Embryophyta</taxon>
        <taxon>Tracheophyta</taxon>
        <taxon>Spermatophyta</taxon>
        <taxon>Magnoliopsida</taxon>
        <taxon>eudicotyledons</taxon>
        <taxon>Gunneridae</taxon>
        <taxon>Pentapetalae</taxon>
        <taxon>rosids</taxon>
        <taxon>fabids</taxon>
        <taxon>Fabales</taxon>
        <taxon>Fabaceae</taxon>
        <taxon>Papilionoideae</taxon>
        <taxon>50 kb inversion clade</taxon>
        <taxon>NPAAA clade</taxon>
        <taxon>indigoferoid/millettioid clade</taxon>
        <taxon>Phaseoleae</taxon>
        <taxon>Vigna</taxon>
    </lineage>
</organism>
<keyword evidence="5" id="KW-1133">Transmembrane helix</keyword>
<dbReference type="GO" id="GO:0005794">
    <property type="term" value="C:Golgi apparatus"/>
    <property type="evidence" value="ECO:0007669"/>
    <property type="project" value="TreeGrafter"/>
</dbReference>
<evidence type="ECO:0000256" key="5">
    <source>
        <dbReference type="ARBA" id="ARBA00022989"/>
    </source>
</evidence>
<comment type="subcellular location">
    <subcellularLocation>
        <location evidence="1">Membrane</location>
        <topology evidence="1">Single-pass membrane protein</topology>
    </subcellularLocation>
</comment>
<dbReference type="InterPro" id="IPR025846">
    <property type="entry name" value="TBL_N"/>
</dbReference>
<reference evidence="10 11" key="1">
    <citation type="submission" date="2019-04" db="EMBL/GenBank/DDBJ databases">
        <title>An improved genome assembly and genetic linkage map for asparagus bean, Vigna unguiculata ssp. sesquipedialis.</title>
        <authorList>
            <person name="Xia Q."/>
            <person name="Zhang R."/>
            <person name="Dong Y."/>
        </authorList>
    </citation>
    <scope>NUCLEOTIDE SEQUENCE [LARGE SCALE GENOMIC DNA]</scope>
    <source>
        <tissue evidence="10">Leaf</tissue>
    </source>
</reference>
<evidence type="ECO:0000256" key="7">
    <source>
        <dbReference type="SAM" id="MobiDB-lite"/>
    </source>
</evidence>
<feature type="domain" description="Trichome birefringence-like N-terminal" evidence="9">
    <location>
        <begin position="156"/>
        <end position="207"/>
    </location>
</feature>